<protein>
    <submittedName>
        <fullName evidence="4">Non-ribosomal peptide synthetase-like protein</fullName>
    </submittedName>
</protein>
<evidence type="ECO:0000256" key="2">
    <source>
        <dbReference type="SAM" id="Phobius"/>
    </source>
</evidence>
<gene>
    <name evidence="4" type="ORF">FBZ90_12423</name>
</gene>
<feature type="transmembrane region" description="Helical" evidence="2">
    <location>
        <begin position="858"/>
        <end position="884"/>
    </location>
</feature>
<dbReference type="GO" id="GO:0043041">
    <property type="term" value="P:amino acid activation for nonribosomal peptide biosynthetic process"/>
    <property type="evidence" value="ECO:0007669"/>
    <property type="project" value="TreeGrafter"/>
</dbReference>
<feature type="region of interest" description="Disordered" evidence="1">
    <location>
        <begin position="510"/>
        <end position="530"/>
    </location>
</feature>
<keyword evidence="2" id="KW-1133">Transmembrane helix</keyword>
<evidence type="ECO:0000256" key="1">
    <source>
        <dbReference type="SAM" id="MobiDB-lite"/>
    </source>
</evidence>
<dbReference type="PANTHER" id="PTHR45527:SF1">
    <property type="entry name" value="FATTY ACID SYNTHASE"/>
    <property type="match status" value="1"/>
</dbReference>
<organism evidence="4 5">
    <name type="scientific">Nitrospirillum amazonense</name>
    <dbReference type="NCBI Taxonomy" id="28077"/>
    <lineage>
        <taxon>Bacteria</taxon>
        <taxon>Pseudomonadati</taxon>
        <taxon>Pseudomonadota</taxon>
        <taxon>Alphaproteobacteria</taxon>
        <taxon>Rhodospirillales</taxon>
        <taxon>Azospirillaceae</taxon>
        <taxon>Nitrospirillum</taxon>
    </lineage>
</organism>
<dbReference type="InterPro" id="IPR009081">
    <property type="entry name" value="PP-bd_ACP"/>
</dbReference>
<proteinExistence type="predicted"/>
<dbReference type="PROSITE" id="PS50075">
    <property type="entry name" value="CARRIER"/>
    <property type="match status" value="1"/>
</dbReference>
<dbReference type="Gene3D" id="2.160.10.10">
    <property type="entry name" value="Hexapeptide repeat proteins"/>
    <property type="match status" value="3"/>
</dbReference>
<keyword evidence="5" id="KW-1185">Reference proteome</keyword>
<dbReference type="GO" id="GO:0005829">
    <property type="term" value="C:cytosol"/>
    <property type="evidence" value="ECO:0007669"/>
    <property type="project" value="TreeGrafter"/>
</dbReference>
<feature type="transmembrane region" description="Helical" evidence="2">
    <location>
        <begin position="621"/>
        <end position="643"/>
    </location>
</feature>
<dbReference type="Gene3D" id="3.40.50.12780">
    <property type="entry name" value="N-terminal domain of ligase-like"/>
    <property type="match status" value="1"/>
</dbReference>
<feature type="compositionally biased region" description="Basic and acidic residues" evidence="1">
    <location>
        <begin position="510"/>
        <end position="523"/>
    </location>
</feature>
<dbReference type="RefSeq" id="WP_145736383.1">
    <property type="nucleotide sequence ID" value="NZ_VITR01000024.1"/>
</dbReference>
<dbReference type="Pfam" id="PF00501">
    <property type="entry name" value="AMP-binding"/>
    <property type="match status" value="1"/>
</dbReference>
<dbReference type="CDD" id="cd05930">
    <property type="entry name" value="A_NRPS"/>
    <property type="match status" value="1"/>
</dbReference>
<dbReference type="InterPro" id="IPR012728">
    <property type="entry name" value="Pls/PosA_C"/>
</dbReference>
<dbReference type="InterPro" id="IPR036736">
    <property type="entry name" value="ACP-like_sf"/>
</dbReference>
<dbReference type="GO" id="GO:0031177">
    <property type="term" value="F:phosphopantetheine binding"/>
    <property type="evidence" value="ECO:0007669"/>
    <property type="project" value="TreeGrafter"/>
</dbReference>
<name>A0A560GKU9_9PROT</name>
<dbReference type="InterPro" id="IPR000873">
    <property type="entry name" value="AMP-dep_synth/lig_dom"/>
</dbReference>
<dbReference type="SUPFAM" id="SSF56801">
    <property type="entry name" value="Acetyl-CoA synthetase-like"/>
    <property type="match status" value="1"/>
</dbReference>
<keyword evidence="2" id="KW-0812">Transmembrane</keyword>
<dbReference type="NCBIfam" id="TIGR01733">
    <property type="entry name" value="AA-adenyl-dom"/>
    <property type="match status" value="1"/>
</dbReference>
<dbReference type="InterPro" id="IPR010071">
    <property type="entry name" value="AA_adenyl_dom"/>
</dbReference>
<dbReference type="SUPFAM" id="SSF47336">
    <property type="entry name" value="ACP-like"/>
    <property type="match status" value="1"/>
</dbReference>
<dbReference type="Gene3D" id="3.30.300.30">
    <property type="match status" value="1"/>
</dbReference>
<dbReference type="Pfam" id="PF00550">
    <property type="entry name" value="PP-binding"/>
    <property type="match status" value="1"/>
</dbReference>
<feature type="transmembrane region" description="Helical" evidence="2">
    <location>
        <begin position="896"/>
        <end position="919"/>
    </location>
</feature>
<dbReference type="InterPro" id="IPR011004">
    <property type="entry name" value="Trimer_LpxA-like_sf"/>
</dbReference>
<dbReference type="NCBIfam" id="TIGR02353">
    <property type="entry name" value="NRPS_term_dom"/>
    <property type="match status" value="1"/>
</dbReference>
<dbReference type="EMBL" id="VITR01000024">
    <property type="protein sequence ID" value="TWB34603.1"/>
    <property type="molecule type" value="Genomic_DNA"/>
</dbReference>
<dbReference type="InterPro" id="IPR045851">
    <property type="entry name" value="AMP-bd_C_sf"/>
</dbReference>
<feature type="transmembrane region" description="Helical" evidence="2">
    <location>
        <begin position="1136"/>
        <end position="1157"/>
    </location>
</feature>
<keyword evidence="2" id="KW-0472">Membrane</keyword>
<feature type="domain" description="Carrier" evidence="3">
    <location>
        <begin position="529"/>
        <end position="604"/>
    </location>
</feature>
<dbReference type="OrthoDB" id="9770470at2"/>
<dbReference type="GO" id="GO:0044550">
    <property type="term" value="P:secondary metabolite biosynthetic process"/>
    <property type="evidence" value="ECO:0007669"/>
    <property type="project" value="TreeGrafter"/>
</dbReference>
<dbReference type="Gene3D" id="3.40.50.1820">
    <property type="entry name" value="alpha/beta hydrolase"/>
    <property type="match status" value="1"/>
</dbReference>
<evidence type="ECO:0000313" key="5">
    <source>
        <dbReference type="Proteomes" id="UP000315751"/>
    </source>
</evidence>
<feature type="transmembrane region" description="Helical" evidence="2">
    <location>
        <begin position="663"/>
        <end position="688"/>
    </location>
</feature>
<reference evidence="4 5" key="1">
    <citation type="submission" date="2019-06" db="EMBL/GenBank/DDBJ databases">
        <title>Genomic Encyclopedia of Type Strains, Phase IV (KMG-V): Genome sequencing to study the core and pangenomes of soil and plant-associated prokaryotes.</title>
        <authorList>
            <person name="Whitman W."/>
        </authorList>
    </citation>
    <scope>NUCLEOTIDE SEQUENCE [LARGE SCALE GENOMIC DNA]</scope>
    <source>
        <strain evidence="4 5">BR 11622</strain>
    </source>
</reference>
<dbReference type="PROSITE" id="PS00455">
    <property type="entry name" value="AMP_BINDING"/>
    <property type="match status" value="1"/>
</dbReference>
<dbReference type="PANTHER" id="PTHR45527">
    <property type="entry name" value="NONRIBOSOMAL PEPTIDE SYNTHETASE"/>
    <property type="match status" value="1"/>
</dbReference>
<evidence type="ECO:0000313" key="4">
    <source>
        <dbReference type="EMBL" id="TWB34603.1"/>
    </source>
</evidence>
<accession>A0A560GKU9</accession>
<sequence>MLSGSLIAERMDAGGQNPGGQQPSGPQAGLAGAQTLAALFLARVAATPSLPAVETGDGFMLTWGDMGERARHVAATLAARGVGPGARVMLRGRGTAELYACLFGILLRRAAYIPIDASWPAARVASIAEQSESVLMVDAAGDFAVPGVASVAPEDLIGTALLNDPLVSPHGLPDALLPATPSDTCYLIFTSGTTGLPKGVVLSHGAVMTYVRGASQVYQLAETDRVWQGFSLAFDASVEEVWLAVASGACLLPASGLVMRDPQLLASELRCRRATFFSTVPTLLGLIDEDLPDVRLLVVGGETCPAALVDRWAPGRRMLNTYGPTEASVVATADEARAGQPVTIGRALPGYRVLVLGPDGLPVPVGETGEIHIGGPALADGYLNRPEETAKRFKMDAAGQRLYATGDVGRPLIDGRVDFLGRVDNQVKLRGFRIELGEIEAIAGGCPGVQLAAAAVRPVASVDSIVIWYVGTADRNALAAHVAAAVPAYMRPSFLVKVPAMTRTVGGKIDRRELPEPTPRDVPEDIGEPPQGEAEEEVAEAFAHALGRPIRARDADFFMDLGGHSLAAASAISRLRLRHPEATVRALYLNPTVRGLAQVLAAPAAPKVANEMRRASTRRHLAFGLAQVLTLPLVTALGGLPMLAMLGVLAQHGMSGQLSVQSFVIMAALSIAALPVSFALAIAAKWLLLGRVKPGRHRLWGLWHWRWWTVSHIEAALPMSWIASTPLMRLYARAMGGRIGHGAFLGCHGGMLWDLISVGDQATVGEDTLLLTHHVRGGHIEVGTVSIGPGATVGAASIVGLNSGLEAGAGLEARSCLIDGAVVPADAVWAGSPAGPSTRPDWMMGRADGALRPRAPRYLLGLAALSLVRFLTLLPLAVAFALALNTDLPLAQLGSRLLLAGVVGGAVCMPWTALVLLAARRLVPPVVGRASVRLDSMVECHRWFADRVHRMAVEQLYTVYGSLYSATWLRLWGAKIGHACEVSTVAHIVPEQLEVGDRAFLADASLVGSPAIHGGLVRFAPTRVGHDTFIGNSAFLPAGTDLPDNCLVGVLSTAPSDADRQTDWLGLPPVRLPRRQKVEGISEAFTVAPTSRLVATRAAIEAARVLVQGAITGTATVGALWLVAHALAMASLWLGLLWLGLGPLVICVSAALLLAGVKWAVVGRFRPGIHPLWSTAVWRIEFVTSLYDALAGWVLGPFLGTPFLPQYMRLLGAKVGRRVYLETAYLCELDMVDIGDDAAMGPGVTLQTHLFEDRVMKLGPVTIEAGAHVGAGSVVLYDSVLGRGSELGPLSLAMKGEHLPAGSRFIGCPAQPV</sequence>
<dbReference type="InterPro" id="IPR042099">
    <property type="entry name" value="ANL_N_sf"/>
</dbReference>
<dbReference type="InterPro" id="IPR029058">
    <property type="entry name" value="AB_hydrolase_fold"/>
</dbReference>
<evidence type="ECO:0000259" key="3">
    <source>
        <dbReference type="PROSITE" id="PS50075"/>
    </source>
</evidence>
<dbReference type="Proteomes" id="UP000315751">
    <property type="component" value="Unassembled WGS sequence"/>
</dbReference>
<dbReference type="InterPro" id="IPR020845">
    <property type="entry name" value="AMP-binding_CS"/>
</dbReference>
<dbReference type="SUPFAM" id="SSF51161">
    <property type="entry name" value="Trimeric LpxA-like enzymes"/>
    <property type="match status" value="3"/>
</dbReference>
<comment type="caution">
    <text evidence="4">The sequence shown here is derived from an EMBL/GenBank/DDBJ whole genome shotgun (WGS) entry which is preliminary data.</text>
</comment>
<feature type="transmembrane region" description="Helical" evidence="2">
    <location>
        <begin position="1105"/>
        <end position="1124"/>
    </location>
</feature>